<evidence type="ECO:0000256" key="1">
    <source>
        <dbReference type="SAM" id="MobiDB-lite"/>
    </source>
</evidence>
<reference evidence="3 4" key="1">
    <citation type="journal article" date="2010" name="Int. J. Syst. Evol. Microbiol.">
        <title>Sphingopyxis bauzanensis sp. nov., a psychrophilic bacterium isolated from soil.</title>
        <authorList>
            <person name="Zhang D.C."/>
            <person name="Liu H.C."/>
            <person name="Xin Y.H."/>
            <person name="Zhou Y.G."/>
            <person name="Schinner F."/>
            <person name="Margesin R."/>
        </authorList>
    </citation>
    <scope>NUCLEOTIDE SEQUENCE [LARGE SCALE GENOMIC DNA]</scope>
    <source>
        <strain evidence="3 4">DSM 22271</strain>
    </source>
</reference>
<evidence type="ECO:0000259" key="2">
    <source>
        <dbReference type="Pfam" id="PF09722"/>
    </source>
</evidence>
<comment type="caution">
    <text evidence="3">The sequence shown here is derived from an EMBL/GenBank/DDBJ whole genome shotgun (WGS) entry which is preliminary data.</text>
</comment>
<dbReference type="EMBL" id="NISK01000002">
    <property type="protein sequence ID" value="OWQ96853.1"/>
    <property type="molecule type" value="Genomic_DNA"/>
</dbReference>
<feature type="region of interest" description="Disordered" evidence="1">
    <location>
        <begin position="1"/>
        <end position="58"/>
    </location>
</feature>
<name>A0A246JV32_9SPHN</name>
<dbReference type="InterPro" id="IPR024467">
    <property type="entry name" value="Xre/MbcA/ParS-like_toxin-bd"/>
</dbReference>
<evidence type="ECO:0000313" key="3">
    <source>
        <dbReference type="EMBL" id="OWQ96853.1"/>
    </source>
</evidence>
<protein>
    <recommendedName>
        <fullName evidence="2">Antitoxin Xre/MbcA/ParS-like toxin-binding domain-containing protein</fullName>
    </recommendedName>
</protein>
<proteinExistence type="predicted"/>
<sequence>MNSRAKPVNPPVRKAPAPAAPAKPASTDAADDAAPARARTNNYFRKNRTPLARDDAKRQGDISQLAFLTMGGRDAAVDFLNSENAALGGRPLALATASAEGFEQVAAAIRAMAPGAATS</sequence>
<evidence type="ECO:0000313" key="4">
    <source>
        <dbReference type="Proteomes" id="UP000197361"/>
    </source>
</evidence>
<dbReference type="AlphaFoldDB" id="A0A246JV32"/>
<feature type="compositionally biased region" description="Low complexity" evidence="1">
    <location>
        <begin position="1"/>
        <end position="42"/>
    </location>
</feature>
<gene>
    <name evidence="3" type="ORF">CDQ92_06950</name>
</gene>
<keyword evidence="4" id="KW-1185">Reference proteome</keyword>
<feature type="domain" description="Antitoxin Xre/MbcA/ParS-like toxin-binding" evidence="2">
    <location>
        <begin position="69"/>
        <end position="113"/>
    </location>
</feature>
<accession>A0A246JV32</accession>
<dbReference type="Proteomes" id="UP000197361">
    <property type="component" value="Unassembled WGS sequence"/>
</dbReference>
<organism evidence="3 4">
    <name type="scientific">Sphingopyxis bauzanensis</name>
    <dbReference type="NCBI Taxonomy" id="651663"/>
    <lineage>
        <taxon>Bacteria</taxon>
        <taxon>Pseudomonadati</taxon>
        <taxon>Pseudomonadota</taxon>
        <taxon>Alphaproteobacteria</taxon>
        <taxon>Sphingomonadales</taxon>
        <taxon>Sphingomonadaceae</taxon>
        <taxon>Sphingopyxis</taxon>
    </lineage>
</organism>
<dbReference type="Pfam" id="PF09722">
    <property type="entry name" value="Xre_MbcA_ParS_C"/>
    <property type="match status" value="1"/>
</dbReference>
<dbReference type="RefSeq" id="WP_088440708.1">
    <property type="nucleotide sequence ID" value="NZ_BMMC01000003.1"/>
</dbReference>